<dbReference type="Proteomes" id="UP000789920">
    <property type="component" value="Unassembled WGS sequence"/>
</dbReference>
<evidence type="ECO:0000313" key="2">
    <source>
        <dbReference type="Proteomes" id="UP000789920"/>
    </source>
</evidence>
<keyword evidence="2" id="KW-1185">Reference proteome</keyword>
<organism evidence="1 2">
    <name type="scientific">Racocetra persica</name>
    <dbReference type="NCBI Taxonomy" id="160502"/>
    <lineage>
        <taxon>Eukaryota</taxon>
        <taxon>Fungi</taxon>
        <taxon>Fungi incertae sedis</taxon>
        <taxon>Mucoromycota</taxon>
        <taxon>Glomeromycotina</taxon>
        <taxon>Glomeromycetes</taxon>
        <taxon>Diversisporales</taxon>
        <taxon>Gigasporaceae</taxon>
        <taxon>Racocetra</taxon>
    </lineage>
</organism>
<accession>A0ACA9MQJ3</accession>
<reference evidence="1" key="1">
    <citation type="submission" date="2021-06" db="EMBL/GenBank/DDBJ databases">
        <authorList>
            <person name="Kallberg Y."/>
            <person name="Tangrot J."/>
            <person name="Rosling A."/>
        </authorList>
    </citation>
    <scope>NUCLEOTIDE SEQUENCE</scope>
    <source>
        <strain evidence="1">MA461A</strain>
    </source>
</reference>
<protein>
    <submittedName>
        <fullName evidence="1">21701_t:CDS:1</fullName>
    </submittedName>
</protein>
<proteinExistence type="predicted"/>
<gene>
    <name evidence="1" type="ORF">RPERSI_LOCUS5965</name>
</gene>
<feature type="non-terminal residue" evidence="1">
    <location>
        <position position="1"/>
    </location>
</feature>
<evidence type="ECO:0000313" key="1">
    <source>
        <dbReference type="EMBL" id="CAG8602219.1"/>
    </source>
</evidence>
<dbReference type="EMBL" id="CAJVQC010009241">
    <property type="protein sequence ID" value="CAG8602219.1"/>
    <property type="molecule type" value="Genomic_DNA"/>
</dbReference>
<name>A0ACA9MQJ3_9GLOM</name>
<comment type="caution">
    <text evidence="1">The sequence shown here is derived from an EMBL/GenBank/DDBJ whole genome shotgun (WGS) entry which is preliminary data.</text>
</comment>
<sequence length="983" mass="113000">LCVSEYDGKNTAAKNGSKKSIKKAIASRTTEDIDMKVPVSDEGIPIVKKKGKTNGKKTAIIKEESEDSESDVPLAKLMSGKDSEVDIKKPTIKTTSKNVANAKMPDSQRKKKKEDSPEESMSAKKRGKQKVKEEDSDNEDDEEFKWWNQQNDNNDGSDKWTTLEHNGVYFPPPYVPHNVKMKYDGKEITLEPEAEEVASFYAAMLGTDYVTNETFNKNFFKDWQKVLKKSKNNHPIKDFEKCDFTPIFEYFEQEKERKKNMSKEEKAKLKEEKIKLEEKYGYCLLDGRKEKVGNFRIEPPGLFRGRGAHPKTGSLKFRVQPEQVTINIGKGAKIPSPPAGHKWAGVIHDPTVTWLATWKENVNDNIKYVFLAANSSLKGLSDMKKFEKARELKKHIGKIRNDYQANLRHKNTATRQMATAMYLIDRLALRAGNEKDTNEEADTVGCCSLRPEHVTLIPPNTVRFDFLGKDSIRYINTVEVEDQVFRNLSIFMKGKDEPEDLIFDRVNTQELNKHLSSYMKGLTAKVFRTYNASHTFQTQLNDLTQEDSSVAEKIFAYNQANRQVAILCNHQRSVSKAHGNQMSKIEDKIKAFKYQRMKLKKAILALEPKLRKKRSELLEEESDLDEEWIIEYEKQLMEKERERVQLKALLHEVDQKEKELERERISGKVEPKKGLTVEKAEEKIQTLNAKIKETKLLKDDKESNKTTALGTSKINYIDPRISAAWCLKYKVPYEKIFNKSLRDKFKWAMDIVDADWRAIQKKKTNMIENAALIKQGAEARVYTATFLTRTAIIKERFPKTYRHPILDNKLTTRRVLQEARCLFKCYRSGVDTPILYFVDIENNAIYMEFVKGKTLKDLITEIGEWSSKQLTKKIGIALSKMHAADVIHGDLTTSNLLLRESNNSLVVIDFGLSYISSLPEDKAVDLYVLEKTFLSTHPNSEAMFAAILETYKSNYKASKDILSKLAEEGVSEVWLDNINLRRL</sequence>
<feature type="non-terminal residue" evidence="1">
    <location>
        <position position="983"/>
    </location>
</feature>